<dbReference type="PROSITE" id="PS50112">
    <property type="entry name" value="PAS"/>
    <property type="match status" value="1"/>
</dbReference>
<evidence type="ECO:0000256" key="1">
    <source>
        <dbReference type="SAM" id="Phobius"/>
    </source>
</evidence>
<dbReference type="PANTHER" id="PTHR44757:SF2">
    <property type="entry name" value="BIOFILM ARCHITECTURE MAINTENANCE PROTEIN MBAA"/>
    <property type="match status" value="1"/>
</dbReference>
<dbReference type="InterPro" id="IPR052155">
    <property type="entry name" value="Biofilm_reg_signaling"/>
</dbReference>
<dbReference type="PANTHER" id="PTHR44757">
    <property type="entry name" value="DIGUANYLATE CYCLASE DGCP"/>
    <property type="match status" value="1"/>
</dbReference>
<protein>
    <submittedName>
        <fullName evidence="6">EAL domain-containing protein</fullName>
    </submittedName>
</protein>
<dbReference type="CDD" id="cd01948">
    <property type="entry name" value="EAL"/>
    <property type="match status" value="1"/>
</dbReference>
<feature type="chain" id="PRO_5023087134" evidence="2">
    <location>
        <begin position="24"/>
        <end position="1295"/>
    </location>
</feature>
<keyword evidence="2" id="KW-0732">Signal</keyword>
<dbReference type="Gene3D" id="2.130.10.10">
    <property type="entry name" value="YVTN repeat-like/Quinoprotein amine dehydrogenase"/>
    <property type="match status" value="2"/>
</dbReference>
<proteinExistence type="predicted"/>
<dbReference type="InterPro" id="IPR001633">
    <property type="entry name" value="EAL_dom"/>
</dbReference>
<dbReference type="SMART" id="SM00267">
    <property type="entry name" value="GGDEF"/>
    <property type="match status" value="1"/>
</dbReference>
<dbReference type="SUPFAM" id="SSF63829">
    <property type="entry name" value="Calcium-dependent phosphotriesterase"/>
    <property type="match status" value="1"/>
</dbReference>
<dbReference type="Gene3D" id="3.30.450.20">
    <property type="entry name" value="PAS domain"/>
    <property type="match status" value="1"/>
</dbReference>
<keyword evidence="7" id="KW-1185">Reference proteome</keyword>
<dbReference type="InterPro" id="IPR015943">
    <property type="entry name" value="WD40/YVTN_repeat-like_dom_sf"/>
</dbReference>
<dbReference type="InterPro" id="IPR000014">
    <property type="entry name" value="PAS"/>
</dbReference>
<evidence type="ECO:0000313" key="7">
    <source>
        <dbReference type="Proteomes" id="UP000321814"/>
    </source>
</evidence>
<dbReference type="Proteomes" id="UP000321814">
    <property type="component" value="Unassembled WGS sequence"/>
</dbReference>
<dbReference type="OrthoDB" id="6278293at2"/>
<dbReference type="EMBL" id="VRLR01000001">
    <property type="protein sequence ID" value="TXK83132.1"/>
    <property type="molecule type" value="Genomic_DNA"/>
</dbReference>
<dbReference type="Pfam" id="PF00563">
    <property type="entry name" value="EAL"/>
    <property type="match status" value="1"/>
</dbReference>
<evidence type="ECO:0000256" key="2">
    <source>
        <dbReference type="SAM" id="SignalP"/>
    </source>
</evidence>
<gene>
    <name evidence="6" type="ORF">FU839_02330</name>
</gene>
<organism evidence="6 7">
    <name type="scientific">Rheinheimera tangshanensis</name>
    <dbReference type="NCBI Taxonomy" id="400153"/>
    <lineage>
        <taxon>Bacteria</taxon>
        <taxon>Pseudomonadati</taxon>
        <taxon>Pseudomonadota</taxon>
        <taxon>Gammaproteobacteria</taxon>
        <taxon>Chromatiales</taxon>
        <taxon>Chromatiaceae</taxon>
        <taxon>Rheinheimera</taxon>
    </lineage>
</organism>
<dbReference type="InterPro" id="IPR000160">
    <property type="entry name" value="GGDEF_dom"/>
</dbReference>
<dbReference type="InterPro" id="IPR035919">
    <property type="entry name" value="EAL_sf"/>
</dbReference>
<accession>A0A5C8M5W3</accession>
<dbReference type="NCBIfam" id="TIGR00254">
    <property type="entry name" value="GGDEF"/>
    <property type="match status" value="1"/>
</dbReference>
<name>A0A5C8M5W3_9GAMM</name>
<dbReference type="Pfam" id="PF00990">
    <property type="entry name" value="GGDEF"/>
    <property type="match status" value="1"/>
</dbReference>
<keyword evidence="1" id="KW-1133">Transmembrane helix</keyword>
<dbReference type="PROSITE" id="PS50887">
    <property type="entry name" value="GGDEF"/>
    <property type="match status" value="1"/>
</dbReference>
<dbReference type="CDD" id="cd01949">
    <property type="entry name" value="GGDEF"/>
    <property type="match status" value="1"/>
</dbReference>
<feature type="domain" description="GGDEF" evidence="5">
    <location>
        <begin position="889"/>
        <end position="1026"/>
    </location>
</feature>
<dbReference type="Gene3D" id="3.20.20.450">
    <property type="entry name" value="EAL domain"/>
    <property type="match status" value="1"/>
</dbReference>
<feature type="domain" description="EAL" evidence="4">
    <location>
        <begin position="1035"/>
        <end position="1289"/>
    </location>
</feature>
<dbReference type="PROSITE" id="PS50883">
    <property type="entry name" value="EAL"/>
    <property type="match status" value="1"/>
</dbReference>
<comment type="caution">
    <text evidence="6">The sequence shown here is derived from an EMBL/GenBank/DDBJ whole genome shotgun (WGS) entry which is preliminary data.</text>
</comment>
<reference evidence="6 7" key="1">
    <citation type="submission" date="2019-08" db="EMBL/GenBank/DDBJ databases">
        <title>Draft genome analysis of Rheinheimera tangshanensis isolated from the roots of fresh rice plants (Oryza sativa).</title>
        <authorList>
            <person name="Yu Q."/>
            <person name="Qi Y."/>
            <person name="Zhang H."/>
            <person name="Pu J."/>
        </authorList>
    </citation>
    <scope>NUCLEOTIDE SEQUENCE [LARGE SCALE GENOMIC DNA]</scope>
    <source>
        <strain evidence="6 7">JA3-B52</strain>
    </source>
</reference>
<dbReference type="SMART" id="SM00091">
    <property type="entry name" value="PAS"/>
    <property type="match status" value="1"/>
</dbReference>
<dbReference type="NCBIfam" id="TIGR00229">
    <property type="entry name" value="sensory_box"/>
    <property type="match status" value="1"/>
</dbReference>
<dbReference type="InterPro" id="IPR029787">
    <property type="entry name" value="Nucleotide_cyclase"/>
</dbReference>
<feature type="transmembrane region" description="Helical" evidence="1">
    <location>
        <begin position="698"/>
        <end position="716"/>
    </location>
</feature>
<dbReference type="Pfam" id="PF13426">
    <property type="entry name" value="PAS_9"/>
    <property type="match status" value="1"/>
</dbReference>
<evidence type="ECO:0000259" key="4">
    <source>
        <dbReference type="PROSITE" id="PS50883"/>
    </source>
</evidence>
<feature type="domain" description="PAS" evidence="3">
    <location>
        <begin position="731"/>
        <end position="776"/>
    </location>
</feature>
<evidence type="ECO:0000259" key="3">
    <source>
        <dbReference type="PROSITE" id="PS50112"/>
    </source>
</evidence>
<dbReference type="SUPFAM" id="SSF55073">
    <property type="entry name" value="Nucleotide cyclase"/>
    <property type="match status" value="1"/>
</dbReference>
<dbReference type="InterPro" id="IPR035965">
    <property type="entry name" value="PAS-like_dom_sf"/>
</dbReference>
<feature type="signal peptide" evidence="2">
    <location>
        <begin position="1"/>
        <end position="23"/>
    </location>
</feature>
<dbReference type="SMART" id="SM00052">
    <property type="entry name" value="EAL"/>
    <property type="match status" value="1"/>
</dbReference>
<dbReference type="Gene3D" id="3.30.70.270">
    <property type="match status" value="1"/>
</dbReference>
<dbReference type="CDD" id="cd00130">
    <property type="entry name" value="PAS"/>
    <property type="match status" value="1"/>
</dbReference>
<evidence type="ECO:0000259" key="5">
    <source>
        <dbReference type="PROSITE" id="PS50887"/>
    </source>
</evidence>
<sequence length="1295" mass="150664">MLQRCFKFYLALWLIFCSSGLQAYLQVQPVVNSRQSQHLAIELFTQDNSGLLWWSTSTQLHRFDGHEHQSYNLPKELQTQALVQLLTLNQQQLWLASMDQLWLFEQNTSQFRQIWQSKQPIKALFLSDSAVPLILTEQEIWQWSAATDHATLLWRNSSASAWVQGVSDGRSLWLWSKDAQLTRYDLASQSWQHYPLKLPQQTDLALGPDQQLWLLVQNKQLYQLKDQQLQELTPPDHFYATDLEVDPLGQVWLLSPQHLYLYQPAEKTWQTQPLVQAWTELFADRHQNIWLADTAGTLALAQVSTLSMQAIEKVQIWDNKNRLWQIAQHQLTLQSGGSDPILSLIFPFAPEQVRKFWQQQQQYFVWVDRQIWRYDAKTANWIALVQQPVVDMTLAEEKFWYLTEQGLWQWEHSGQSAALLSAETNWSFVRYQSGQLWLSGHDGLYSYQLTEQRLRSYEFAPCSATPCLDPRQITDLQSEPQGLWLLTPDQLYFYQPQHDQKLKLALQKQWQVPWQQQHMLKQDQQLWLWSRQQLSLLDLNNSSVAQWQLNQGEYLLPFQPQVIEQQLLLNSSINHYRLPLRQYKNSEVINPLRLDLITENGQHLKQKEHQLFIDSWGPELEFRLSHYPASGQQWNYFRYSLDKASAVQLSYPQRHFKLQLENSGSYQLSIEASRDGLNWQQAGDYQLQFNRYWWIQQSWLWLMLFVSVLMLALLLWRYRAHQKRLHQQLEQQLMISSLFDNTQDAVWLGDEQLRIEKVNQAFCQITGFDAKQIEGQILQLYTAQGHQTELLKTIAQQLQQFSFWRGEVWSKKANGDSFALSLAITLLSGKGTQEPKLYLAIFSDVTNRKLNERELRKLSTRDPLTQLPNRALFLEHLDRAFFSCSSRFPHFAVLLVDLDRFAKINDSLGHDSGNQLLKMVAERLQKQLPAGYILAKLGIDEFAILVPSHFSVEQFDLLLNRLSLQLLMHIRQPLMLGDLEITLTASIGIAVYPDDGRSSDILLRSADTALHHAKQMGRNNAQFFNDKMLQRTPEYLALESDLWRGINQGEFKVVYQPKYNVGSNTIVGYEALCRWHNPVRGIVSPLMFIPIAEENGVIIQLDRLVFSQVCAQIQQWQQQGRMRGRVAVNLSVQQLQQPDLLDFLQQELRHYQLDASVLELEITETAMMRDAEHCLEVMHQLKAMGFTLALDDFGTGYSSLGYLKRFPIDTLKIDRAFIKDMDTSEQDRNITATIIRLAGYLKIAVVAEGVETEMQAYLLHVMGCQVVQGYLFSPPVQPEQIAALLDKEPKTESPS</sequence>
<dbReference type="SUPFAM" id="SSF55785">
    <property type="entry name" value="PYP-like sensor domain (PAS domain)"/>
    <property type="match status" value="1"/>
</dbReference>
<dbReference type="RefSeq" id="WP_147903010.1">
    <property type="nucleotide sequence ID" value="NZ_BAAAGC010000002.1"/>
</dbReference>
<evidence type="ECO:0000313" key="6">
    <source>
        <dbReference type="EMBL" id="TXK83132.1"/>
    </source>
</evidence>
<dbReference type="SUPFAM" id="SSF141868">
    <property type="entry name" value="EAL domain-like"/>
    <property type="match status" value="1"/>
</dbReference>
<keyword evidence="1" id="KW-0472">Membrane</keyword>
<keyword evidence="1" id="KW-0812">Transmembrane</keyword>
<dbReference type="InterPro" id="IPR043128">
    <property type="entry name" value="Rev_trsase/Diguanyl_cyclase"/>
</dbReference>